<keyword evidence="2" id="KW-1185">Reference proteome</keyword>
<evidence type="ECO:0008006" key="3">
    <source>
        <dbReference type="Google" id="ProtNLM"/>
    </source>
</evidence>
<comment type="caution">
    <text evidence="1">The sequence shown here is derived from an EMBL/GenBank/DDBJ whole genome shotgun (WGS) entry which is preliminary data.</text>
</comment>
<accession>A0ABT3GSK3</accession>
<sequence>MNVYFGQIYIEPGVEFPWSLRFQRQISDEISPLISASESFIGKFGGDWSMMFRISAKQEIDCVEVRGPTVFKKSRSIEFSLFLPFDIIPRGDEFARPALNFLFDGIQEGFAEVGIEAAKLEAQREQLIDQLCRGPGMIDLN</sequence>
<gene>
    <name evidence="1" type="ORF">OKA05_28330</name>
</gene>
<evidence type="ECO:0000313" key="1">
    <source>
        <dbReference type="EMBL" id="MCW1926492.1"/>
    </source>
</evidence>
<organism evidence="1 2">
    <name type="scientific">Luteolibacter arcticus</name>
    <dbReference type="NCBI Taxonomy" id="1581411"/>
    <lineage>
        <taxon>Bacteria</taxon>
        <taxon>Pseudomonadati</taxon>
        <taxon>Verrucomicrobiota</taxon>
        <taxon>Verrucomicrobiia</taxon>
        <taxon>Verrucomicrobiales</taxon>
        <taxon>Verrucomicrobiaceae</taxon>
        <taxon>Luteolibacter</taxon>
    </lineage>
</organism>
<dbReference type="EMBL" id="JAPDDT010000028">
    <property type="protein sequence ID" value="MCW1926492.1"/>
    <property type="molecule type" value="Genomic_DNA"/>
</dbReference>
<name>A0ABT3GSK3_9BACT</name>
<proteinExistence type="predicted"/>
<protein>
    <recommendedName>
        <fullName evidence="3">Immunity protein 8</fullName>
    </recommendedName>
</protein>
<dbReference type="RefSeq" id="WP_264490600.1">
    <property type="nucleotide sequence ID" value="NZ_JAPDDT010000028.1"/>
</dbReference>
<evidence type="ECO:0000313" key="2">
    <source>
        <dbReference type="Proteomes" id="UP001320876"/>
    </source>
</evidence>
<dbReference type="Proteomes" id="UP001320876">
    <property type="component" value="Unassembled WGS sequence"/>
</dbReference>
<reference evidence="1 2" key="1">
    <citation type="submission" date="2022-10" db="EMBL/GenBank/DDBJ databases">
        <title>Luteolibacter arcticus strain CCTCC AB 2014275, whole genome shotgun sequencing project.</title>
        <authorList>
            <person name="Zhao G."/>
            <person name="Shen L."/>
        </authorList>
    </citation>
    <scope>NUCLEOTIDE SEQUENCE [LARGE SCALE GENOMIC DNA]</scope>
    <source>
        <strain evidence="1 2">CCTCC AB 2014275</strain>
    </source>
</reference>